<keyword evidence="8" id="KW-1185">Reference proteome</keyword>
<dbReference type="Pfam" id="PF01810">
    <property type="entry name" value="LysE"/>
    <property type="match status" value="1"/>
</dbReference>
<evidence type="ECO:0000313" key="7">
    <source>
        <dbReference type="EMBL" id="QKV18278.1"/>
    </source>
</evidence>
<dbReference type="Proteomes" id="UP000509367">
    <property type="component" value="Chromosome"/>
</dbReference>
<name>A0A6N1VC83_9HYPH</name>
<dbReference type="AlphaFoldDB" id="A0A6N1VC83"/>
<evidence type="ECO:0000256" key="2">
    <source>
        <dbReference type="ARBA" id="ARBA00022475"/>
    </source>
</evidence>
<dbReference type="EMBL" id="CP054836">
    <property type="protein sequence ID" value="QKV18278.1"/>
    <property type="molecule type" value="Genomic_DNA"/>
</dbReference>
<dbReference type="PANTHER" id="PTHR30086:SF20">
    <property type="entry name" value="ARGININE EXPORTER PROTEIN ARGO-RELATED"/>
    <property type="match status" value="1"/>
</dbReference>
<keyword evidence="5 6" id="KW-0472">Membrane</keyword>
<feature type="transmembrane region" description="Helical" evidence="6">
    <location>
        <begin position="179"/>
        <end position="196"/>
    </location>
</feature>
<evidence type="ECO:0000256" key="3">
    <source>
        <dbReference type="ARBA" id="ARBA00022692"/>
    </source>
</evidence>
<evidence type="ECO:0000256" key="6">
    <source>
        <dbReference type="SAM" id="Phobius"/>
    </source>
</evidence>
<evidence type="ECO:0000256" key="4">
    <source>
        <dbReference type="ARBA" id="ARBA00022989"/>
    </source>
</evidence>
<accession>A0A6N1VC83</accession>
<evidence type="ECO:0000256" key="5">
    <source>
        <dbReference type="ARBA" id="ARBA00023136"/>
    </source>
</evidence>
<feature type="transmembrane region" description="Helical" evidence="6">
    <location>
        <begin position="43"/>
        <end position="67"/>
    </location>
</feature>
<dbReference type="InterPro" id="IPR001123">
    <property type="entry name" value="LeuE-type"/>
</dbReference>
<feature type="transmembrane region" description="Helical" evidence="6">
    <location>
        <begin position="112"/>
        <end position="132"/>
    </location>
</feature>
<evidence type="ECO:0000313" key="8">
    <source>
        <dbReference type="Proteomes" id="UP000509367"/>
    </source>
</evidence>
<dbReference type="GO" id="GO:0033228">
    <property type="term" value="P:cysteine export across plasma membrane"/>
    <property type="evidence" value="ECO:0007669"/>
    <property type="project" value="TreeGrafter"/>
</dbReference>
<gene>
    <name evidence="7" type="ORF">HTY61_07315</name>
</gene>
<evidence type="ECO:0000256" key="1">
    <source>
        <dbReference type="ARBA" id="ARBA00004651"/>
    </source>
</evidence>
<organism evidence="7 8">
    <name type="scientific">Oricola thermophila</name>
    <dbReference type="NCBI Taxonomy" id="2742145"/>
    <lineage>
        <taxon>Bacteria</taxon>
        <taxon>Pseudomonadati</taxon>
        <taxon>Pseudomonadota</taxon>
        <taxon>Alphaproteobacteria</taxon>
        <taxon>Hyphomicrobiales</taxon>
        <taxon>Ahrensiaceae</taxon>
        <taxon>Oricola</taxon>
    </lineage>
</organism>
<dbReference type="KEGG" id="orm:HTY61_07315"/>
<proteinExistence type="predicted"/>
<protein>
    <submittedName>
        <fullName evidence="7">LysE family translocator</fullName>
    </submittedName>
</protein>
<dbReference type="RefSeq" id="WP_175276172.1">
    <property type="nucleotide sequence ID" value="NZ_CP054836.1"/>
</dbReference>
<dbReference type="PANTHER" id="PTHR30086">
    <property type="entry name" value="ARGININE EXPORTER PROTEIN ARGO"/>
    <property type="match status" value="1"/>
</dbReference>
<keyword evidence="4 6" id="KW-1133">Transmembrane helix</keyword>
<dbReference type="GO" id="GO:0015171">
    <property type="term" value="F:amino acid transmembrane transporter activity"/>
    <property type="evidence" value="ECO:0007669"/>
    <property type="project" value="TreeGrafter"/>
</dbReference>
<feature type="transmembrane region" description="Helical" evidence="6">
    <location>
        <begin position="6"/>
        <end position="22"/>
    </location>
</feature>
<keyword evidence="3 6" id="KW-0812">Transmembrane</keyword>
<dbReference type="GO" id="GO:0005886">
    <property type="term" value="C:plasma membrane"/>
    <property type="evidence" value="ECO:0007669"/>
    <property type="project" value="UniProtKB-SubCell"/>
</dbReference>
<sequence length="197" mass="21322">MEISALVPLAIYIFVMTITPGPNNMMLASSGLVFGIGRSVPHILGITSGVALQLLLTGFGLGTIFAAEPAIQFALKVLGTAYLFWLSSRLWQAGAPESVSSPRPINFREAAVFQFINPKAWLIAVTICSVFLSSQYSMLLQITVFSLAFLAVGAPSMLAWVCFGASVRRLTTNSHRIRLINRIMAGLTAFTGAMFWM</sequence>
<keyword evidence="2" id="KW-1003">Cell membrane</keyword>
<feature type="transmembrane region" description="Helical" evidence="6">
    <location>
        <begin position="138"/>
        <end position="167"/>
    </location>
</feature>
<comment type="subcellular location">
    <subcellularLocation>
        <location evidence="1">Cell membrane</location>
        <topology evidence="1">Multi-pass membrane protein</topology>
    </subcellularLocation>
</comment>
<reference evidence="7 8" key="1">
    <citation type="submission" date="2020-06" db="EMBL/GenBank/DDBJ databases">
        <title>Oricola thermophila sp. nov. isolated from a tidal sediments.</title>
        <authorList>
            <person name="Kwon K.K."/>
            <person name="Yang S.-H."/>
            <person name="Park M.-J."/>
        </authorList>
    </citation>
    <scope>NUCLEOTIDE SEQUENCE [LARGE SCALE GENOMIC DNA]</scope>
    <source>
        <strain evidence="7 8">MEBiC13590</strain>
    </source>
</reference>